<keyword evidence="4" id="KW-1185">Reference proteome</keyword>
<dbReference type="AlphaFoldDB" id="A0A7J6D678"/>
<protein>
    <recommendedName>
        <fullName evidence="2">Methyltransferase domain-containing protein</fullName>
    </recommendedName>
</protein>
<dbReference type="InterPro" id="IPR052220">
    <property type="entry name" value="METTL25"/>
</dbReference>
<dbReference type="Pfam" id="PF13679">
    <property type="entry name" value="Methyltransf_32"/>
    <property type="match status" value="2"/>
</dbReference>
<name>A0A7J6D678_9TELE</name>
<evidence type="ECO:0000259" key="2">
    <source>
        <dbReference type="Pfam" id="PF13679"/>
    </source>
</evidence>
<sequence>MAFNDIPIDTLKRKIDEVKRFLSISLSISNAHTVDFYTRAVWSTFICVSPEEVLCAISSTQDRMGAIEEKENATFGFCNASKKLVDISALLRAAKAHCLPGLGVCVQLEDLMQNLRLMTGTLAGETSEEVIAPDEFMNCKKAHEVQAMSEVVASLAKCCRVKQVIDVGSGKGYLCSYLSMRFNLQVYGIDSSSTNTHGAQERNRKLKKFSKAYQKPNNAPRKQTLDSEDESKQHSRNFENTDEYKNSITKEKGRFEPRAEISALSKQVTNDLSTSDNAAECPLDPNDSDSGSSFLSMLCLDVIEDVSPRVHPSQLSLEEREKRKRENLERKAREGRKNNSDDRLFSPLTSYVTAETELKTLITELQDAVLVGLHTCGDLAPSTLRMFRAKQELRAVCSVGCCYHLLSEEFDQDRQGCVDAVCGFPMSQYLKAQACFCGRNARMSACLALERVSAGGGLPMESLFYRAVLHVILRDHYNCFKSEKRVGNVYSKASSFVEYVRRALRKLDLDDTKLSDGDIQSYHEHYSPRMNEMVAFNMLKVILAPCIEGLILLDRLCYLKEQDNVSHSALVQLFDPLQSPRCYAVVGIKESTV</sequence>
<proteinExistence type="predicted"/>
<dbReference type="EMBL" id="JAAMOB010000004">
    <property type="protein sequence ID" value="KAF4114763.1"/>
    <property type="molecule type" value="Genomic_DNA"/>
</dbReference>
<feature type="compositionally biased region" description="Basic and acidic residues" evidence="1">
    <location>
        <begin position="317"/>
        <end position="341"/>
    </location>
</feature>
<dbReference type="InterPro" id="IPR025714">
    <property type="entry name" value="Methyltranfer_dom"/>
</dbReference>
<feature type="region of interest" description="Disordered" evidence="1">
    <location>
        <begin position="209"/>
        <end position="287"/>
    </location>
</feature>
<accession>A0A7J6D678</accession>
<dbReference type="PANTHER" id="PTHR12496">
    <property type="entry name" value="CGI-41 METHYLTRANSFERASE"/>
    <property type="match status" value="1"/>
</dbReference>
<dbReference type="InterPro" id="IPR029063">
    <property type="entry name" value="SAM-dependent_MTases_sf"/>
</dbReference>
<dbReference type="Gene3D" id="3.40.50.150">
    <property type="entry name" value="Vaccinia Virus protein VP39"/>
    <property type="match status" value="1"/>
</dbReference>
<dbReference type="Proteomes" id="UP000579812">
    <property type="component" value="Unassembled WGS sequence"/>
</dbReference>
<feature type="domain" description="Methyltransferase" evidence="2">
    <location>
        <begin position="262"/>
        <end position="408"/>
    </location>
</feature>
<dbReference type="PANTHER" id="PTHR12496:SF9">
    <property type="entry name" value="METHYLTRANSFERASE-LIKE PROTEIN 25-RELATED"/>
    <property type="match status" value="1"/>
</dbReference>
<feature type="domain" description="Methyltransferase" evidence="2">
    <location>
        <begin position="140"/>
        <end position="227"/>
    </location>
</feature>
<evidence type="ECO:0000313" key="3">
    <source>
        <dbReference type="EMBL" id="KAF4114763.1"/>
    </source>
</evidence>
<feature type="compositionally biased region" description="Basic and acidic residues" evidence="1">
    <location>
        <begin position="230"/>
        <end position="259"/>
    </location>
</feature>
<evidence type="ECO:0000256" key="1">
    <source>
        <dbReference type="SAM" id="MobiDB-lite"/>
    </source>
</evidence>
<gene>
    <name evidence="3" type="ORF">G5714_004986</name>
</gene>
<comment type="caution">
    <text evidence="3">The sequence shown here is derived from an EMBL/GenBank/DDBJ whole genome shotgun (WGS) entry which is preliminary data.</text>
</comment>
<evidence type="ECO:0000313" key="4">
    <source>
        <dbReference type="Proteomes" id="UP000579812"/>
    </source>
</evidence>
<feature type="compositionally biased region" description="Polar residues" evidence="1">
    <location>
        <begin position="264"/>
        <end position="277"/>
    </location>
</feature>
<reference evidence="3 4" key="1">
    <citation type="submission" date="2020-04" db="EMBL/GenBank/DDBJ databases">
        <title>Chromosome-level genome assembly of a cyprinid fish Onychostoma macrolepis by integration of Nanopore Sequencing, Bionano and Hi-C technology.</title>
        <authorList>
            <person name="Wang D."/>
        </authorList>
    </citation>
    <scope>NUCLEOTIDE SEQUENCE [LARGE SCALE GENOMIC DNA]</scope>
    <source>
        <strain evidence="3">SWU-2019</strain>
        <tissue evidence="3">Muscle</tissue>
    </source>
</reference>
<feature type="region of interest" description="Disordered" evidence="1">
    <location>
        <begin position="310"/>
        <end position="341"/>
    </location>
</feature>
<organism evidence="3 4">
    <name type="scientific">Onychostoma macrolepis</name>
    <dbReference type="NCBI Taxonomy" id="369639"/>
    <lineage>
        <taxon>Eukaryota</taxon>
        <taxon>Metazoa</taxon>
        <taxon>Chordata</taxon>
        <taxon>Craniata</taxon>
        <taxon>Vertebrata</taxon>
        <taxon>Euteleostomi</taxon>
        <taxon>Actinopterygii</taxon>
        <taxon>Neopterygii</taxon>
        <taxon>Teleostei</taxon>
        <taxon>Ostariophysi</taxon>
        <taxon>Cypriniformes</taxon>
        <taxon>Cyprinidae</taxon>
        <taxon>Acrossocheilinae</taxon>
        <taxon>Onychostoma</taxon>
    </lineage>
</organism>
<dbReference type="OrthoDB" id="10258156at2759"/>
<dbReference type="SUPFAM" id="SSF53335">
    <property type="entry name" value="S-adenosyl-L-methionine-dependent methyltransferases"/>
    <property type="match status" value="1"/>
</dbReference>